<accession>A0A916WFA6</accession>
<dbReference type="AlphaFoldDB" id="A0A916WFA6"/>
<keyword evidence="3" id="KW-1185">Reference proteome</keyword>
<name>A0A916WFA6_9BURK</name>
<gene>
    <name evidence="2" type="ORF">GCM10011496_15180</name>
</gene>
<protein>
    <submittedName>
        <fullName evidence="2">Uncharacterized protein</fullName>
    </submittedName>
</protein>
<reference evidence="2" key="2">
    <citation type="submission" date="2020-09" db="EMBL/GenBank/DDBJ databases">
        <authorList>
            <person name="Sun Q."/>
            <person name="Zhou Y."/>
        </authorList>
    </citation>
    <scope>NUCLEOTIDE SEQUENCE</scope>
    <source>
        <strain evidence="2">CGMCC 1.15322</strain>
    </source>
</reference>
<feature type="region of interest" description="Disordered" evidence="1">
    <location>
        <begin position="1"/>
        <end position="82"/>
    </location>
</feature>
<dbReference type="EMBL" id="BMIG01000004">
    <property type="protein sequence ID" value="GGA95058.1"/>
    <property type="molecule type" value="Genomic_DNA"/>
</dbReference>
<evidence type="ECO:0000256" key="1">
    <source>
        <dbReference type="SAM" id="MobiDB-lite"/>
    </source>
</evidence>
<organism evidence="2 3">
    <name type="scientific">Polaromonas eurypsychrophila</name>
    <dbReference type="NCBI Taxonomy" id="1614635"/>
    <lineage>
        <taxon>Bacteria</taxon>
        <taxon>Pseudomonadati</taxon>
        <taxon>Pseudomonadota</taxon>
        <taxon>Betaproteobacteria</taxon>
        <taxon>Burkholderiales</taxon>
        <taxon>Comamonadaceae</taxon>
        <taxon>Polaromonas</taxon>
    </lineage>
</organism>
<feature type="region of interest" description="Disordered" evidence="1">
    <location>
        <begin position="102"/>
        <end position="126"/>
    </location>
</feature>
<proteinExistence type="predicted"/>
<evidence type="ECO:0000313" key="3">
    <source>
        <dbReference type="Proteomes" id="UP000620596"/>
    </source>
</evidence>
<feature type="compositionally biased region" description="Basic and acidic residues" evidence="1">
    <location>
        <begin position="30"/>
        <end position="44"/>
    </location>
</feature>
<evidence type="ECO:0000313" key="2">
    <source>
        <dbReference type="EMBL" id="GGA95058.1"/>
    </source>
</evidence>
<feature type="compositionally biased region" description="Basic and acidic residues" evidence="1">
    <location>
        <begin position="51"/>
        <end position="65"/>
    </location>
</feature>
<reference evidence="2" key="1">
    <citation type="journal article" date="2014" name="Int. J. Syst. Evol. Microbiol.">
        <title>Complete genome sequence of Corynebacterium casei LMG S-19264T (=DSM 44701T), isolated from a smear-ripened cheese.</title>
        <authorList>
            <consortium name="US DOE Joint Genome Institute (JGI-PGF)"/>
            <person name="Walter F."/>
            <person name="Albersmeier A."/>
            <person name="Kalinowski J."/>
            <person name="Ruckert C."/>
        </authorList>
    </citation>
    <scope>NUCLEOTIDE SEQUENCE</scope>
    <source>
        <strain evidence="2">CGMCC 1.15322</strain>
    </source>
</reference>
<comment type="caution">
    <text evidence="2">The sequence shown here is derived from an EMBL/GenBank/DDBJ whole genome shotgun (WGS) entry which is preliminary data.</text>
</comment>
<sequence>MFARGRSARGRMLSSSIAQRGEGGVGDALPDSRHARSDPQRDDLLANTPRRVPEGTRKGFGEESARFGPNPKGRGFAGDPLRYKTRQGAKPYLGFCASRLIPQKPRRARRESGSASLREGVGSHPC</sequence>
<dbReference type="Proteomes" id="UP000620596">
    <property type="component" value="Unassembled WGS sequence"/>
</dbReference>